<dbReference type="SUPFAM" id="SSF51735">
    <property type="entry name" value="NAD(P)-binding Rossmann-fold domains"/>
    <property type="match status" value="1"/>
</dbReference>
<dbReference type="AlphaFoldDB" id="A0AAE0N4I6"/>
<evidence type="ECO:0000259" key="4">
    <source>
        <dbReference type="Pfam" id="PF00389"/>
    </source>
</evidence>
<dbReference type="CDD" id="cd12168">
    <property type="entry name" value="Mand_dh_like"/>
    <property type="match status" value="1"/>
</dbReference>
<feature type="region of interest" description="Disordered" evidence="3">
    <location>
        <begin position="1"/>
        <end position="35"/>
    </location>
</feature>
<organism evidence="6 7">
    <name type="scientific">Podospora didyma</name>
    <dbReference type="NCBI Taxonomy" id="330526"/>
    <lineage>
        <taxon>Eukaryota</taxon>
        <taxon>Fungi</taxon>
        <taxon>Dikarya</taxon>
        <taxon>Ascomycota</taxon>
        <taxon>Pezizomycotina</taxon>
        <taxon>Sordariomycetes</taxon>
        <taxon>Sordariomycetidae</taxon>
        <taxon>Sordariales</taxon>
        <taxon>Podosporaceae</taxon>
        <taxon>Podospora</taxon>
    </lineage>
</organism>
<name>A0AAE0N4I6_9PEZI</name>
<feature type="compositionally biased region" description="Polar residues" evidence="3">
    <location>
        <begin position="15"/>
        <end position="24"/>
    </location>
</feature>
<protein>
    <submittedName>
        <fullName evidence="6">D-isomer specific 2-hydroxyacid dehydrogenase</fullName>
    </submittedName>
</protein>
<evidence type="ECO:0000256" key="1">
    <source>
        <dbReference type="ARBA" id="ARBA00023002"/>
    </source>
</evidence>
<reference evidence="6" key="2">
    <citation type="submission" date="2023-06" db="EMBL/GenBank/DDBJ databases">
        <authorList>
            <consortium name="Lawrence Berkeley National Laboratory"/>
            <person name="Haridas S."/>
            <person name="Hensen N."/>
            <person name="Bonometti L."/>
            <person name="Westerberg I."/>
            <person name="Brannstrom I.O."/>
            <person name="Guillou S."/>
            <person name="Cros-Aarteil S."/>
            <person name="Calhoun S."/>
            <person name="Kuo A."/>
            <person name="Mondo S."/>
            <person name="Pangilinan J."/>
            <person name="Riley R."/>
            <person name="LaButti K."/>
            <person name="Andreopoulos B."/>
            <person name="Lipzen A."/>
            <person name="Chen C."/>
            <person name="Yanf M."/>
            <person name="Daum C."/>
            <person name="Ng V."/>
            <person name="Clum A."/>
            <person name="Steindorff A."/>
            <person name="Ohm R."/>
            <person name="Martin F."/>
            <person name="Silar P."/>
            <person name="Natvig D."/>
            <person name="Lalanne C."/>
            <person name="Gautier V."/>
            <person name="Ament-velasquez S.L."/>
            <person name="Kruys A."/>
            <person name="Hutchinson M.I."/>
            <person name="Powell A.J."/>
            <person name="Barry K."/>
            <person name="Miller A.N."/>
            <person name="Grigoriev I.V."/>
            <person name="Debuchy R."/>
            <person name="Gladieux P."/>
            <person name="Thoren M.H."/>
            <person name="Johannesson H."/>
        </authorList>
    </citation>
    <scope>NUCLEOTIDE SEQUENCE</scope>
    <source>
        <strain evidence="6">CBS 232.78</strain>
    </source>
</reference>
<dbReference type="Pfam" id="PF02826">
    <property type="entry name" value="2-Hacid_dh_C"/>
    <property type="match status" value="1"/>
</dbReference>
<dbReference type="SUPFAM" id="SSF52283">
    <property type="entry name" value="Formate/glycerate dehydrogenase catalytic domain-like"/>
    <property type="match status" value="1"/>
</dbReference>
<feature type="domain" description="D-isomer specific 2-hydroxyacid dehydrogenase NAD-binding" evidence="5">
    <location>
        <begin position="224"/>
        <end position="370"/>
    </location>
</feature>
<dbReference type="FunFam" id="3.40.50.720:FF:000526">
    <property type="entry name" value="D-mandelate dehydrogenase, putative"/>
    <property type="match status" value="1"/>
</dbReference>
<dbReference type="EMBL" id="JAULSW010000009">
    <property type="protein sequence ID" value="KAK3370496.1"/>
    <property type="molecule type" value="Genomic_DNA"/>
</dbReference>
<keyword evidence="7" id="KW-1185">Reference proteome</keyword>
<comment type="similarity">
    <text evidence="2">Belongs to the D-isomer specific 2-hydroxyacid dehydrogenase family.</text>
</comment>
<evidence type="ECO:0000256" key="3">
    <source>
        <dbReference type="SAM" id="MobiDB-lite"/>
    </source>
</evidence>
<dbReference type="InterPro" id="IPR029753">
    <property type="entry name" value="D-isomer_DH_CS"/>
</dbReference>
<dbReference type="Gene3D" id="3.40.50.720">
    <property type="entry name" value="NAD(P)-binding Rossmann-like Domain"/>
    <property type="match status" value="2"/>
</dbReference>
<comment type="caution">
    <text evidence="6">The sequence shown here is derived from an EMBL/GenBank/DDBJ whole genome shotgun (WGS) entry which is preliminary data.</text>
</comment>
<dbReference type="Proteomes" id="UP001285441">
    <property type="component" value="Unassembled WGS sequence"/>
</dbReference>
<dbReference type="InterPro" id="IPR036291">
    <property type="entry name" value="NAD(P)-bd_dom_sf"/>
</dbReference>
<proteinExistence type="inferred from homology"/>
<dbReference type="InterPro" id="IPR006140">
    <property type="entry name" value="D-isomer_DH_NAD-bd"/>
</dbReference>
<dbReference type="PROSITE" id="PS00671">
    <property type="entry name" value="D_2_HYDROXYACID_DH_3"/>
    <property type="match status" value="1"/>
</dbReference>
<evidence type="ECO:0000313" key="7">
    <source>
        <dbReference type="Proteomes" id="UP001285441"/>
    </source>
</evidence>
<accession>A0AAE0N4I6</accession>
<gene>
    <name evidence="6" type="ORF">B0H63DRAFT_487139</name>
</gene>
<dbReference type="GO" id="GO:0005829">
    <property type="term" value="C:cytosol"/>
    <property type="evidence" value="ECO:0007669"/>
    <property type="project" value="TreeGrafter"/>
</dbReference>
<keyword evidence="1 2" id="KW-0560">Oxidoreductase</keyword>
<sequence>MAEPTNTPYPPSTPVPGSTPRSTSPAPPIPSLTPNATMTTIPLRVSLDASSAPKRPIVLHIGDPIKYNPATYAEFIQAFEVIRPPTAERERAEFIRALKEHRWGDFNAIFRPFWGTGGEMGRWDAELIDLLPNSVQVFASAGAGFDWADTKLLAEKGIVYCNSGLAAAEAVADFAVAMVISTFRHLPWCMNAAVLPFLSATASSSSSSSAETDAVARQIFQACHAQATAASHNPRNHVLGLLGFGNIGQQIAAKLGHGAFGMKIAYYDVIRKPARVETELDAVFYDSLEALFAASDCVVLCTPASTDGKPLITAASLAAMRPGTRFVNIARGSLVDEAALANALESGLVGSAALDVHAEEPRVHPRLVKLAVGLDTPTPGRVMLTCHNAGGTVETHIGFEELSMRNILAVLQGKLAITPVNLHYFPSES</sequence>
<dbReference type="PANTHER" id="PTHR10996">
    <property type="entry name" value="2-HYDROXYACID DEHYDROGENASE-RELATED"/>
    <property type="match status" value="1"/>
</dbReference>
<evidence type="ECO:0000313" key="6">
    <source>
        <dbReference type="EMBL" id="KAK3370496.1"/>
    </source>
</evidence>
<evidence type="ECO:0000259" key="5">
    <source>
        <dbReference type="Pfam" id="PF02826"/>
    </source>
</evidence>
<feature type="domain" description="D-isomer specific 2-hydroxyacid dehydrogenase catalytic" evidence="4">
    <location>
        <begin position="123"/>
        <end position="421"/>
    </location>
</feature>
<dbReference type="InterPro" id="IPR006139">
    <property type="entry name" value="D-isomer_2_OHA_DH_cat_dom"/>
</dbReference>
<dbReference type="InterPro" id="IPR050223">
    <property type="entry name" value="D-isomer_2-hydroxyacid_DH"/>
</dbReference>
<dbReference type="GO" id="GO:0016618">
    <property type="term" value="F:hydroxypyruvate reductase [NAD(P)H] activity"/>
    <property type="evidence" value="ECO:0007669"/>
    <property type="project" value="TreeGrafter"/>
</dbReference>
<evidence type="ECO:0000256" key="2">
    <source>
        <dbReference type="RuleBase" id="RU003719"/>
    </source>
</evidence>
<dbReference type="Pfam" id="PF00389">
    <property type="entry name" value="2-Hacid_dh"/>
    <property type="match status" value="1"/>
</dbReference>
<dbReference type="PANTHER" id="PTHR10996:SF281">
    <property type="entry name" value="D-ISOMER SPECIFIC 2-HYDROXYACID DEHYDROGENASE NAD-BINDING DOMAIN-CONTAINING PROTEIN-RELATED"/>
    <property type="match status" value="1"/>
</dbReference>
<dbReference type="GO" id="GO:0051287">
    <property type="term" value="F:NAD binding"/>
    <property type="evidence" value="ECO:0007669"/>
    <property type="project" value="InterPro"/>
</dbReference>
<reference evidence="6" key="1">
    <citation type="journal article" date="2023" name="Mol. Phylogenet. Evol.">
        <title>Genome-scale phylogeny and comparative genomics of the fungal order Sordariales.</title>
        <authorList>
            <person name="Hensen N."/>
            <person name="Bonometti L."/>
            <person name="Westerberg I."/>
            <person name="Brannstrom I.O."/>
            <person name="Guillou S."/>
            <person name="Cros-Aarteil S."/>
            <person name="Calhoun S."/>
            <person name="Haridas S."/>
            <person name="Kuo A."/>
            <person name="Mondo S."/>
            <person name="Pangilinan J."/>
            <person name="Riley R."/>
            <person name="LaButti K."/>
            <person name="Andreopoulos B."/>
            <person name="Lipzen A."/>
            <person name="Chen C."/>
            <person name="Yan M."/>
            <person name="Daum C."/>
            <person name="Ng V."/>
            <person name="Clum A."/>
            <person name="Steindorff A."/>
            <person name="Ohm R.A."/>
            <person name="Martin F."/>
            <person name="Silar P."/>
            <person name="Natvig D.O."/>
            <person name="Lalanne C."/>
            <person name="Gautier V."/>
            <person name="Ament-Velasquez S.L."/>
            <person name="Kruys A."/>
            <person name="Hutchinson M.I."/>
            <person name="Powell A.J."/>
            <person name="Barry K."/>
            <person name="Miller A.N."/>
            <person name="Grigoriev I.V."/>
            <person name="Debuchy R."/>
            <person name="Gladieux P."/>
            <person name="Hiltunen Thoren M."/>
            <person name="Johannesson H."/>
        </authorList>
    </citation>
    <scope>NUCLEOTIDE SEQUENCE</scope>
    <source>
        <strain evidence="6">CBS 232.78</strain>
    </source>
</reference>
<dbReference type="GO" id="GO:0030267">
    <property type="term" value="F:glyoxylate reductase (NADPH) activity"/>
    <property type="evidence" value="ECO:0007669"/>
    <property type="project" value="TreeGrafter"/>
</dbReference>